<dbReference type="Gene3D" id="4.10.60.10">
    <property type="entry name" value="Zinc finger, CCHC-type"/>
    <property type="match status" value="1"/>
</dbReference>
<evidence type="ECO:0000259" key="3">
    <source>
        <dbReference type="PROSITE" id="PS50158"/>
    </source>
</evidence>
<dbReference type="Proteomes" id="UP000192247">
    <property type="component" value="Unassembled WGS sequence"/>
</dbReference>
<dbReference type="OrthoDB" id="6775559at2759"/>
<comment type="caution">
    <text evidence="4">The sequence shown here is derived from an EMBL/GenBank/DDBJ whole genome shotgun (WGS) entry which is preliminary data.</text>
</comment>
<dbReference type="GO" id="GO:0008270">
    <property type="term" value="F:zinc ion binding"/>
    <property type="evidence" value="ECO:0007669"/>
    <property type="project" value="UniProtKB-KW"/>
</dbReference>
<feature type="domain" description="CCHC-type" evidence="3">
    <location>
        <begin position="53"/>
        <end position="66"/>
    </location>
</feature>
<dbReference type="SMART" id="SM00343">
    <property type="entry name" value="ZnF_C2HC"/>
    <property type="match status" value="2"/>
</dbReference>
<protein>
    <recommendedName>
        <fullName evidence="3">CCHC-type domain-containing protein</fullName>
    </recommendedName>
</protein>
<keyword evidence="1" id="KW-0863">Zinc-finger</keyword>
<keyword evidence="1" id="KW-0862">Zinc</keyword>
<evidence type="ECO:0000313" key="4">
    <source>
        <dbReference type="EMBL" id="OQR77719.1"/>
    </source>
</evidence>
<reference evidence="4 5" key="1">
    <citation type="journal article" date="2017" name="Gigascience">
        <title>Draft genome of the honey bee ectoparasitic mite, Tropilaelaps mercedesae, is shaped by the parasitic life history.</title>
        <authorList>
            <person name="Dong X."/>
            <person name="Armstrong S.D."/>
            <person name="Xia D."/>
            <person name="Makepeace B.L."/>
            <person name="Darby A.C."/>
            <person name="Kadowaki T."/>
        </authorList>
    </citation>
    <scope>NUCLEOTIDE SEQUENCE [LARGE SCALE GENOMIC DNA]</scope>
    <source>
        <strain evidence="4">Wuxi-XJTLU</strain>
    </source>
</reference>
<gene>
    <name evidence="4" type="ORF">BIW11_00404</name>
</gene>
<sequence>MLFEGQPEAEVLLTSRHFKLGWSACRVREWLAPTQCFSSRGYGHKAKLEMDTCYSCGTRRHLDRECTADAKCLVCNQNEHRANSMACPKYRECVEKLRNRRKISGSKKALASASKTEEEPKTRQEKTPNQRKMRTKT</sequence>
<dbReference type="InterPro" id="IPR036875">
    <property type="entry name" value="Znf_CCHC_sf"/>
</dbReference>
<dbReference type="PROSITE" id="PS50158">
    <property type="entry name" value="ZF_CCHC"/>
    <property type="match status" value="1"/>
</dbReference>
<evidence type="ECO:0000313" key="5">
    <source>
        <dbReference type="Proteomes" id="UP000192247"/>
    </source>
</evidence>
<accession>A0A1V9XW66</accession>
<evidence type="ECO:0000256" key="2">
    <source>
        <dbReference type="SAM" id="MobiDB-lite"/>
    </source>
</evidence>
<proteinExistence type="predicted"/>
<dbReference type="InterPro" id="IPR001878">
    <property type="entry name" value="Znf_CCHC"/>
</dbReference>
<keyword evidence="1" id="KW-0479">Metal-binding</keyword>
<keyword evidence="5" id="KW-1185">Reference proteome</keyword>
<organism evidence="4 5">
    <name type="scientific">Tropilaelaps mercedesae</name>
    <dbReference type="NCBI Taxonomy" id="418985"/>
    <lineage>
        <taxon>Eukaryota</taxon>
        <taxon>Metazoa</taxon>
        <taxon>Ecdysozoa</taxon>
        <taxon>Arthropoda</taxon>
        <taxon>Chelicerata</taxon>
        <taxon>Arachnida</taxon>
        <taxon>Acari</taxon>
        <taxon>Parasitiformes</taxon>
        <taxon>Mesostigmata</taxon>
        <taxon>Gamasina</taxon>
        <taxon>Dermanyssoidea</taxon>
        <taxon>Laelapidae</taxon>
        <taxon>Tropilaelaps</taxon>
    </lineage>
</organism>
<evidence type="ECO:0000256" key="1">
    <source>
        <dbReference type="PROSITE-ProRule" id="PRU00047"/>
    </source>
</evidence>
<name>A0A1V9XW66_9ACAR</name>
<dbReference type="GO" id="GO:0003676">
    <property type="term" value="F:nucleic acid binding"/>
    <property type="evidence" value="ECO:0007669"/>
    <property type="project" value="InterPro"/>
</dbReference>
<dbReference type="SUPFAM" id="SSF57756">
    <property type="entry name" value="Retrovirus zinc finger-like domains"/>
    <property type="match status" value="1"/>
</dbReference>
<dbReference type="EMBL" id="MNPL01003157">
    <property type="protein sequence ID" value="OQR77719.1"/>
    <property type="molecule type" value="Genomic_DNA"/>
</dbReference>
<feature type="compositionally biased region" description="Basic and acidic residues" evidence="2">
    <location>
        <begin position="115"/>
        <end position="128"/>
    </location>
</feature>
<dbReference type="AlphaFoldDB" id="A0A1V9XW66"/>
<feature type="region of interest" description="Disordered" evidence="2">
    <location>
        <begin position="102"/>
        <end position="137"/>
    </location>
</feature>
<dbReference type="InParanoid" id="A0A1V9XW66"/>